<keyword evidence="3" id="KW-1185">Reference proteome</keyword>
<evidence type="ECO:0000256" key="1">
    <source>
        <dbReference type="SAM" id="Coils"/>
    </source>
</evidence>
<dbReference type="HOGENOM" id="CLU_2104759_0_0_9"/>
<sequence length="115" mass="13536">MGCRCSDIRKCSHDISQIEKIECILKFTDNINERVSSELVNLASNGLSTFYCANEDELMTKEKKLNITVTDELDELKVKCSNKITELQEELSSMRREDIRYHLEEREKHHHHHDD</sequence>
<dbReference type="STRING" id="36745.CLSAP_38640"/>
<evidence type="ECO:0000313" key="2">
    <source>
        <dbReference type="EMBL" id="AGF57867.1"/>
    </source>
</evidence>
<organism evidence="2 3">
    <name type="scientific">Clostridium saccharoperbutylacetonicum N1-4(HMT)</name>
    <dbReference type="NCBI Taxonomy" id="931276"/>
    <lineage>
        <taxon>Bacteria</taxon>
        <taxon>Bacillati</taxon>
        <taxon>Bacillota</taxon>
        <taxon>Clostridia</taxon>
        <taxon>Eubacteriales</taxon>
        <taxon>Clostridiaceae</taxon>
        <taxon>Clostridium</taxon>
    </lineage>
</organism>
<evidence type="ECO:0000313" key="3">
    <source>
        <dbReference type="Proteomes" id="UP000011728"/>
    </source>
</evidence>
<dbReference type="EMBL" id="CP004121">
    <property type="protein sequence ID" value="AGF57867.1"/>
    <property type="molecule type" value="Genomic_DNA"/>
</dbReference>
<dbReference type="PATRIC" id="fig|931276.5.peg.4146"/>
<accession>M1N350</accession>
<protein>
    <submittedName>
        <fullName evidence="2">Uncharacterized protein</fullName>
    </submittedName>
</protein>
<dbReference type="KEGG" id="csr:Cspa_c41140"/>
<dbReference type="Proteomes" id="UP000011728">
    <property type="component" value="Chromosome"/>
</dbReference>
<dbReference type="eggNOG" id="ENOG50340VQ">
    <property type="taxonomic scope" value="Bacteria"/>
</dbReference>
<gene>
    <name evidence="2" type="ORF">Cspa_c41140</name>
</gene>
<dbReference type="AlphaFoldDB" id="M1N350"/>
<dbReference type="RefSeq" id="WP_015394178.1">
    <property type="nucleotide sequence ID" value="NC_020291.1"/>
</dbReference>
<proteinExistence type="predicted"/>
<dbReference type="OrthoDB" id="1929575at2"/>
<feature type="coiled-coil region" evidence="1">
    <location>
        <begin position="70"/>
        <end position="97"/>
    </location>
</feature>
<reference evidence="2 3" key="1">
    <citation type="submission" date="2013-02" db="EMBL/GenBank/DDBJ databases">
        <title>Genome sequence of Clostridium saccharoperbutylacetonicum N1-4(HMT).</title>
        <authorList>
            <person name="Poehlein A."/>
            <person name="Daniel R."/>
        </authorList>
    </citation>
    <scope>NUCLEOTIDE SEQUENCE [LARGE SCALE GENOMIC DNA]</scope>
    <source>
        <strain evidence="3">N1-4(HMT)</strain>
    </source>
</reference>
<keyword evidence="1" id="KW-0175">Coiled coil</keyword>
<name>M1N350_9CLOT</name>